<dbReference type="Pfam" id="PF01607">
    <property type="entry name" value="CBM_14"/>
    <property type="match status" value="1"/>
</dbReference>
<sequence>MNQLILLITIGTYFMNISAFECPQENGYFRHPTDQHRFFLCIDGREYEYHCPANLVWNQSIHQCDYTTGPEDIITTTPTIPHGDRSRHTIQPTRAIPTEPNEIVTRGRHHLNG</sequence>
<dbReference type="PROSITE" id="PS50940">
    <property type="entry name" value="CHIT_BIND_II"/>
    <property type="match status" value="1"/>
</dbReference>
<feature type="chain" id="PRO_5040191447" description="Chitin-binding type-2 domain-containing protein" evidence="6">
    <location>
        <begin position="20"/>
        <end position="113"/>
    </location>
</feature>
<keyword evidence="4" id="KW-1015">Disulfide bond</keyword>
<keyword evidence="2 6" id="KW-0732">Signal</keyword>
<dbReference type="InterPro" id="IPR051940">
    <property type="entry name" value="Chitin_bind-dev_reg"/>
</dbReference>
<dbReference type="InterPro" id="IPR036508">
    <property type="entry name" value="Chitin-bd_dom_sf"/>
</dbReference>
<dbReference type="SMART" id="SM00494">
    <property type="entry name" value="ChtBD2"/>
    <property type="match status" value="1"/>
</dbReference>
<dbReference type="AlphaFoldDB" id="A0A9Q0RLK9"/>
<proteinExistence type="predicted"/>
<evidence type="ECO:0000256" key="5">
    <source>
        <dbReference type="ARBA" id="ARBA00023180"/>
    </source>
</evidence>
<keyword evidence="5" id="KW-0325">Glycoprotein</keyword>
<evidence type="ECO:0000313" key="8">
    <source>
        <dbReference type="EMBL" id="KAJ6218826.1"/>
    </source>
</evidence>
<dbReference type="Proteomes" id="UP001142055">
    <property type="component" value="Chromosome 2"/>
</dbReference>
<evidence type="ECO:0000256" key="1">
    <source>
        <dbReference type="ARBA" id="ARBA00022669"/>
    </source>
</evidence>
<gene>
    <name evidence="8" type="ORF">RDWZM_004638</name>
</gene>
<keyword evidence="3" id="KW-0677">Repeat</keyword>
<keyword evidence="9" id="KW-1185">Reference proteome</keyword>
<dbReference type="EMBL" id="JAPWDV010000002">
    <property type="protein sequence ID" value="KAJ6218826.1"/>
    <property type="molecule type" value="Genomic_DNA"/>
</dbReference>
<evidence type="ECO:0000256" key="3">
    <source>
        <dbReference type="ARBA" id="ARBA00022737"/>
    </source>
</evidence>
<dbReference type="GO" id="GO:0008061">
    <property type="term" value="F:chitin binding"/>
    <property type="evidence" value="ECO:0007669"/>
    <property type="project" value="UniProtKB-KW"/>
</dbReference>
<evidence type="ECO:0000256" key="6">
    <source>
        <dbReference type="SAM" id="SignalP"/>
    </source>
</evidence>
<dbReference type="SUPFAM" id="SSF57625">
    <property type="entry name" value="Invertebrate chitin-binding proteins"/>
    <property type="match status" value="1"/>
</dbReference>
<name>A0A9Q0RLK9_BLOTA</name>
<dbReference type="OrthoDB" id="6020543at2759"/>
<dbReference type="Gene3D" id="2.170.140.10">
    <property type="entry name" value="Chitin binding domain"/>
    <property type="match status" value="1"/>
</dbReference>
<dbReference type="GO" id="GO:0005576">
    <property type="term" value="C:extracellular region"/>
    <property type="evidence" value="ECO:0007669"/>
    <property type="project" value="InterPro"/>
</dbReference>
<organism evidence="8 9">
    <name type="scientific">Blomia tropicalis</name>
    <name type="common">Mite</name>
    <dbReference type="NCBI Taxonomy" id="40697"/>
    <lineage>
        <taxon>Eukaryota</taxon>
        <taxon>Metazoa</taxon>
        <taxon>Ecdysozoa</taxon>
        <taxon>Arthropoda</taxon>
        <taxon>Chelicerata</taxon>
        <taxon>Arachnida</taxon>
        <taxon>Acari</taxon>
        <taxon>Acariformes</taxon>
        <taxon>Sarcoptiformes</taxon>
        <taxon>Astigmata</taxon>
        <taxon>Glycyphagoidea</taxon>
        <taxon>Echimyopodidae</taxon>
        <taxon>Blomia</taxon>
    </lineage>
</organism>
<comment type="caution">
    <text evidence="8">The sequence shown here is derived from an EMBL/GenBank/DDBJ whole genome shotgun (WGS) entry which is preliminary data.</text>
</comment>
<reference evidence="8" key="1">
    <citation type="submission" date="2022-12" db="EMBL/GenBank/DDBJ databases">
        <title>Genome assemblies of Blomia tropicalis.</title>
        <authorList>
            <person name="Cui Y."/>
        </authorList>
    </citation>
    <scope>NUCLEOTIDE SEQUENCE</scope>
    <source>
        <tissue evidence="8">Adult mites</tissue>
    </source>
</reference>
<evidence type="ECO:0000313" key="9">
    <source>
        <dbReference type="Proteomes" id="UP001142055"/>
    </source>
</evidence>
<feature type="domain" description="Chitin-binding type-2" evidence="7">
    <location>
        <begin position="19"/>
        <end position="66"/>
    </location>
</feature>
<evidence type="ECO:0000259" key="7">
    <source>
        <dbReference type="PROSITE" id="PS50940"/>
    </source>
</evidence>
<evidence type="ECO:0000256" key="2">
    <source>
        <dbReference type="ARBA" id="ARBA00022729"/>
    </source>
</evidence>
<evidence type="ECO:0000256" key="4">
    <source>
        <dbReference type="ARBA" id="ARBA00023157"/>
    </source>
</evidence>
<dbReference type="InterPro" id="IPR002557">
    <property type="entry name" value="Chitin-bd_dom"/>
</dbReference>
<protein>
    <recommendedName>
        <fullName evidence="7">Chitin-binding type-2 domain-containing protein</fullName>
    </recommendedName>
</protein>
<dbReference type="PANTHER" id="PTHR23301:SF0">
    <property type="entry name" value="CHITIN-BINDING TYPE-2 DOMAIN-CONTAINING PROTEIN-RELATED"/>
    <property type="match status" value="1"/>
</dbReference>
<keyword evidence="1" id="KW-0147">Chitin-binding</keyword>
<feature type="signal peptide" evidence="6">
    <location>
        <begin position="1"/>
        <end position="19"/>
    </location>
</feature>
<accession>A0A9Q0RLK9</accession>
<dbReference type="PANTHER" id="PTHR23301">
    <property type="entry name" value="CHITIN BINDING PERITROPHIN-A"/>
    <property type="match status" value="1"/>
</dbReference>